<feature type="compositionally biased region" description="Basic and acidic residues" evidence="1">
    <location>
        <begin position="295"/>
        <end position="306"/>
    </location>
</feature>
<dbReference type="OrthoDB" id="2377581at2759"/>
<evidence type="ECO:0000313" key="2">
    <source>
        <dbReference type="EMBL" id="KAG2189576.1"/>
    </source>
</evidence>
<accession>A0A8H7UKP8</accession>
<name>A0A8H7UKP8_9FUNG</name>
<evidence type="ECO:0000313" key="3">
    <source>
        <dbReference type="Proteomes" id="UP000650833"/>
    </source>
</evidence>
<feature type="region of interest" description="Disordered" evidence="1">
    <location>
        <begin position="282"/>
        <end position="339"/>
    </location>
</feature>
<reference evidence="2" key="1">
    <citation type="submission" date="2020-12" db="EMBL/GenBank/DDBJ databases">
        <title>Metabolic potential, ecology and presence of endohyphal bacteria is reflected in genomic diversity of Mucoromycotina.</title>
        <authorList>
            <person name="Muszewska A."/>
            <person name="Okrasinska A."/>
            <person name="Steczkiewicz K."/>
            <person name="Drgas O."/>
            <person name="Orlowska M."/>
            <person name="Perlinska-Lenart U."/>
            <person name="Aleksandrzak-Piekarczyk T."/>
            <person name="Szatraj K."/>
            <person name="Zielenkiewicz U."/>
            <person name="Pilsyk S."/>
            <person name="Malc E."/>
            <person name="Mieczkowski P."/>
            <person name="Kruszewska J.S."/>
            <person name="Biernat P."/>
            <person name="Pawlowska J."/>
        </authorList>
    </citation>
    <scope>NUCLEOTIDE SEQUENCE</scope>
    <source>
        <strain evidence="2">CBS 226.32</strain>
    </source>
</reference>
<proteinExistence type="predicted"/>
<dbReference type="SUPFAM" id="SSF50978">
    <property type="entry name" value="WD40 repeat-like"/>
    <property type="match status" value="1"/>
</dbReference>
<organism evidence="2 3">
    <name type="scientific">Mucor plumbeus</name>
    <dbReference type="NCBI Taxonomy" id="97098"/>
    <lineage>
        <taxon>Eukaryota</taxon>
        <taxon>Fungi</taxon>
        <taxon>Fungi incertae sedis</taxon>
        <taxon>Mucoromycota</taxon>
        <taxon>Mucoromycotina</taxon>
        <taxon>Mucoromycetes</taxon>
        <taxon>Mucorales</taxon>
        <taxon>Mucorineae</taxon>
        <taxon>Mucoraceae</taxon>
        <taxon>Mucor</taxon>
    </lineage>
</organism>
<gene>
    <name evidence="2" type="ORF">INT46_000608</name>
</gene>
<sequence>MEKRQLKFQGRAMFLDDNNLALINEKVVKVYDLNESYKEKYWVDLTSLSMETVIQRIPFEDNAIDASWAYLYHSDPKAELVKDNAFNRVVYMSMFATQYILTTYWENVARIWSIKEDGMRLTSLCESFQQIVIGISPDTRFVARLSYDTGNICIYHTKTGLLINTLAQNKKGLDKKSRKSCYAQFCCNNYYVVCINIWTLPDTRQMRISFEIWNVNAGKLVLQKEIITYDILNRNYKLIEPHVIIKQTDSHIPEFLILYSTLSSNGSCEIKSVDLNNNVPYPIPTGNIEQQEDSNTEKQELSKVEQHGNSSLKNQKDNSTGEQEINDNKQRETSNTTQQDGFNISWKTVENELNDFKELTCFRMNYYDGIYLLRFGTHTVQLWRLSTPSTDEQLIYIRAYKPASEAFTQDYDPKWTLNKGWKRDEKKVFEEALRPDQNGRVEVHICSEIFLDDNYEKTEPISNKYYFDEVYLPLEELLQSEDNYRFSMDKTKDIKLKTVKIQSKASNIKGKPSVSSTNEESNHTTERDVSVQKSPLPATPVPSFKFQCVEYHYIESACQALHYIWTYLQTKFILNNTRSVEHIFNKTKNIVETTISEMKKRKSNYFTTISGSKTLAMLASFEVGRGILLGILETDDLPISLFSYSRKNAKTEEYNKRVTRQENALTILIEKLEYDLYHLLFNRLVFHSRKLGIGSFSAVTDTLIFLQGRGDIDILRDSLQKLAFLEMDQDVRPILTSEAKEKIIAVYAIFFSLDKRQVNLNLIRICAVPFVYFNTYSIHPEDKKDEIVDKDKQNSAFRKPKSEFLELALEQHENDIFRQGDTVLEVLLQYKWKTFA</sequence>
<dbReference type="AlphaFoldDB" id="A0A8H7UKP8"/>
<dbReference type="Proteomes" id="UP000650833">
    <property type="component" value="Unassembled WGS sequence"/>
</dbReference>
<comment type="caution">
    <text evidence="2">The sequence shown here is derived from an EMBL/GenBank/DDBJ whole genome shotgun (WGS) entry which is preliminary data.</text>
</comment>
<feature type="region of interest" description="Disordered" evidence="1">
    <location>
        <begin position="507"/>
        <end position="534"/>
    </location>
</feature>
<dbReference type="InterPro" id="IPR036322">
    <property type="entry name" value="WD40_repeat_dom_sf"/>
</dbReference>
<feature type="compositionally biased region" description="Basic and acidic residues" evidence="1">
    <location>
        <begin position="520"/>
        <end position="530"/>
    </location>
</feature>
<dbReference type="EMBL" id="JAEPRC010001431">
    <property type="protein sequence ID" value="KAG2189576.1"/>
    <property type="molecule type" value="Genomic_DNA"/>
</dbReference>
<protein>
    <submittedName>
        <fullName evidence="2">Uncharacterized protein</fullName>
    </submittedName>
</protein>
<evidence type="ECO:0000256" key="1">
    <source>
        <dbReference type="SAM" id="MobiDB-lite"/>
    </source>
</evidence>
<keyword evidence="3" id="KW-1185">Reference proteome</keyword>
<feature type="non-terminal residue" evidence="2">
    <location>
        <position position="1"/>
    </location>
</feature>
<feature type="compositionally biased region" description="Polar residues" evidence="1">
    <location>
        <begin position="307"/>
        <end position="323"/>
    </location>
</feature>